<dbReference type="EMBL" id="VFQX01000027">
    <property type="protein sequence ID" value="KAF0979412.1"/>
    <property type="molecule type" value="Genomic_DNA"/>
</dbReference>
<sequence length="992" mass="110703">MVLGEGSAKEQQGPRSHKIVDPTLNDRKEDDIQIQVQAIEARNLVGSLLRKPNPYLGVYVLKESFPRVTTEPQKKTTSPKWNQVLDVYCRNWKKVKQPMSIRCELYDWNKSEDHDHEFLGEISIRFSDYAALKETTGKWVELWLPLQKRTSKDKVSGDLHIGIRCIDLEEKALKKDRQQQAILGQNEHPQPVINTPSSIDPTLESLPKHPTKVPSLPIEPSEETPTDPDIEDVVIEGRGVRDGLRSNQVGPIYFTAKNKQGKTVRVKPEDIECIATGPNGKQQKVKPGKTNADTEGEKDPLAIELEFIPEDGPGNYLIEYKVKGTPSKYGPRQVTVHPLPLPRETVAFGESLYDPEQKNKPYNPNVVNKPGEFYVQAKDENGLDIIEGGDEVSCILEDESVLEIGPIKDNNNGTYTVPFVPKKSGVFPVKVLFNGEPIINSPVHLLVEYETDPARTLVTDLSTTVQCDVPQTFSLVTYDTSGEKRIRGGDKIEMVLKGKKGETVTTFIADNDTGKYDITYVPNVAGPYKVKATLNGEPILTEIEIEAVPNVSPSMCTIFGNEINGGDLYSHYAIPLKSKVQARDQRGVAVTCGGENILADVTYFKDLRLRNGTHIELSNSIVTDNYDGTYTIEFIPQEPGIYRFDLTLHDEALPFSPHYMTVSDGVHPDRTIAHGPGLKKAFVDTPAIFYVEARDSNDNRVQDPNLTFDITLTDSNGDEIEVKPLPYEEGLYPFMYTPKQVGLNHVNISHKGKPIKDSPFQVPVKESTYAPDPSKCEVSKVAKTGFVNKPINFDVKLKTKDGKPVRIPGATDVTVNVKPVGPNTDRYPPQKVRVSESPNGVFECDWTPLVPGEYDIDVKVNRTPVKNSPIRGARVLPPGPQLAKFTNRSFQVQLFDDCGNKYTELDDEELESVKVQFVDADTDVLTENIKANISYVGEGKFHIQYLVEKAGNYGFKVYVEGVLVAHSKLQSENFEYEDKDEEEESESASMNE</sequence>
<reference evidence="5 6" key="1">
    <citation type="journal article" date="2019" name="Sci. Rep.">
        <title>Nanopore sequencing improves the draft genome of the human pathogenic amoeba Naegleria fowleri.</title>
        <authorList>
            <person name="Liechti N."/>
            <person name="Schurch N."/>
            <person name="Bruggmann R."/>
            <person name="Wittwer M."/>
        </authorList>
    </citation>
    <scope>NUCLEOTIDE SEQUENCE [LARGE SCALE GENOMIC DNA]</scope>
    <source>
        <strain evidence="5 6">ATCC 30894</strain>
    </source>
</reference>
<gene>
    <name evidence="5" type="ORF">FDP41_001755</name>
</gene>
<dbReference type="PANTHER" id="PTHR38537:SF8">
    <property type="entry name" value="FILAMIN-A"/>
    <property type="match status" value="1"/>
</dbReference>
<dbReference type="GeneID" id="68108973"/>
<feature type="domain" description="C2" evidence="4">
    <location>
        <begin position="15"/>
        <end position="144"/>
    </location>
</feature>
<evidence type="ECO:0000256" key="3">
    <source>
        <dbReference type="SAM" id="MobiDB-lite"/>
    </source>
</evidence>
<dbReference type="SMART" id="SM00239">
    <property type="entry name" value="C2"/>
    <property type="match status" value="1"/>
</dbReference>
<name>A0A6A5BXP4_NAEFO</name>
<dbReference type="InterPro" id="IPR014756">
    <property type="entry name" value="Ig_E-set"/>
</dbReference>
<dbReference type="AlphaFoldDB" id="A0A6A5BXP4"/>
<dbReference type="InterPro" id="IPR001298">
    <property type="entry name" value="Filamin/ABP280_rpt"/>
</dbReference>
<dbReference type="SUPFAM" id="SSF81296">
    <property type="entry name" value="E set domains"/>
    <property type="match status" value="5"/>
</dbReference>
<organism evidence="5 6">
    <name type="scientific">Naegleria fowleri</name>
    <name type="common">Brain eating amoeba</name>
    <dbReference type="NCBI Taxonomy" id="5763"/>
    <lineage>
        <taxon>Eukaryota</taxon>
        <taxon>Discoba</taxon>
        <taxon>Heterolobosea</taxon>
        <taxon>Tetramitia</taxon>
        <taxon>Eutetramitia</taxon>
        <taxon>Vahlkampfiidae</taxon>
        <taxon>Naegleria</taxon>
    </lineage>
</organism>
<feature type="region of interest" description="Disordered" evidence="3">
    <location>
        <begin position="1"/>
        <end position="26"/>
    </location>
</feature>
<feature type="compositionally biased region" description="Acidic residues" evidence="3">
    <location>
        <begin position="974"/>
        <end position="986"/>
    </location>
</feature>
<dbReference type="InterPro" id="IPR013783">
    <property type="entry name" value="Ig-like_fold"/>
</dbReference>
<proteinExistence type="predicted"/>
<dbReference type="PROSITE" id="PS50194">
    <property type="entry name" value="FILAMIN_REPEAT"/>
    <property type="match status" value="5"/>
</dbReference>
<feature type="region of interest" description="Disordered" evidence="3">
    <location>
        <begin position="274"/>
        <end position="296"/>
    </location>
</feature>
<feature type="region of interest" description="Disordered" evidence="3">
    <location>
        <begin position="973"/>
        <end position="992"/>
    </location>
</feature>
<feature type="region of interest" description="Disordered" evidence="3">
    <location>
        <begin position="182"/>
        <end position="229"/>
    </location>
</feature>
<protein>
    <recommendedName>
        <fullName evidence="4">C2 domain-containing protein</fullName>
    </recommendedName>
</protein>
<dbReference type="Pfam" id="PF00168">
    <property type="entry name" value="C2"/>
    <property type="match status" value="1"/>
</dbReference>
<feature type="repeat" description="Filamin" evidence="2">
    <location>
        <begin position="448"/>
        <end position="539"/>
    </location>
</feature>
<dbReference type="VEuPathDB" id="AmoebaDB:NF0035670"/>
<dbReference type="Proteomes" id="UP000444721">
    <property type="component" value="Unassembled WGS sequence"/>
</dbReference>
<evidence type="ECO:0000313" key="5">
    <source>
        <dbReference type="EMBL" id="KAF0979412.1"/>
    </source>
</evidence>
<keyword evidence="6" id="KW-1185">Reference proteome</keyword>
<dbReference type="CDD" id="cd00030">
    <property type="entry name" value="C2"/>
    <property type="match status" value="1"/>
</dbReference>
<dbReference type="SUPFAM" id="SSF49562">
    <property type="entry name" value="C2 domain (Calcium/lipid-binding domain, CaLB)"/>
    <property type="match status" value="1"/>
</dbReference>
<dbReference type="VEuPathDB" id="AmoebaDB:NfTy_055170"/>
<accession>A0A6A5BXP4</accession>
<dbReference type="Gene3D" id="2.60.40.150">
    <property type="entry name" value="C2 domain"/>
    <property type="match status" value="1"/>
</dbReference>
<keyword evidence="1" id="KW-0677">Repeat</keyword>
<dbReference type="PROSITE" id="PS50004">
    <property type="entry name" value="C2"/>
    <property type="match status" value="1"/>
</dbReference>
<feature type="compositionally biased region" description="Acidic residues" evidence="3">
    <location>
        <begin position="220"/>
        <end position="229"/>
    </location>
</feature>
<comment type="caution">
    <text evidence="5">The sequence shown here is derived from an EMBL/GenBank/DDBJ whole genome shotgun (WGS) entry which is preliminary data.</text>
</comment>
<feature type="repeat" description="Filamin" evidence="2">
    <location>
        <begin position="768"/>
        <end position="874"/>
    </location>
</feature>
<dbReference type="InterPro" id="IPR044801">
    <property type="entry name" value="Filamin"/>
</dbReference>
<feature type="repeat" description="Filamin" evidence="2">
    <location>
        <begin position="337"/>
        <end position="447"/>
    </location>
</feature>
<dbReference type="InterPro" id="IPR017868">
    <property type="entry name" value="Filamin/ABP280_repeat-like"/>
</dbReference>
<dbReference type="OrthoDB" id="18740at2759"/>
<dbReference type="RefSeq" id="XP_044564125.1">
    <property type="nucleotide sequence ID" value="XM_044704874.1"/>
</dbReference>
<feature type="repeat" description="Filamin" evidence="2">
    <location>
        <begin position="622"/>
        <end position="662"/>
    </location>
</feature>
<dbReference type="InterPro" id="IPR035892">
    <property type="entry name" value="C2_domain_sf"/>
</dbReference>
<dbReference type="VEuPathDB" id="AmoebaDB:FDP41_001755"/>
<dbReference type="InterPro" id="IPR000008">
    <property type="entry name" value="C2_dom"/>
</dbReference>
<evidence type="ECO:0000256" key="2">
    <source>
        <dbReference type="PROSITE-ProRule" id="PRU00087"/>
    </source>
</evidence>
<dbReference type="GO" id="GO:0051015">
    <property type="term" value="F:actin filament binding"/>
    <property type="evidence" value="ECO:0007669"/>
    <property type="project" value="InterPro"/>
</dbReference>
<dbReference type="SMART" id="SM00557">
    <property type="entry name" value="IG_FLMN"/>
    <property type="match status" value="5"/>
</dbReference>
<dbReference type="Pfam" id="PF00630">
    <property type="entry name" value="Filamin"/>
    <property type="match status" value="5"/>
</dbReference>
<dbReference type="PANTHER" id="PTHR38537">
    <property type="entry name" value="JITTERBUG, ISOFORM N"/>
    <property type="match status" value="1"/>
</dbReference>
<dbReference type="Gene3D" id="2.60.40.10">
    <property type="entry name" value="Immunoglobulins"/>
    <property type="match status" value="5"/>
</dbReference>
<feature type="repeat" description="Filamin" evidence="2">
    <location>
        <begin position="663"/>
        <end position="764"/>
    </location>
</feature>
<dbReference type="GO" id="GO:0030036">
    <property type="term" value="P:actin cytoskeleton organization"/>
    <property type="evidence" value="ECO:0007669"/>
    <property type="project" value="InterPro"/>
</dbReference>
<evidence type="ECO:0000313" key="6">
    <source>
        <dbReference type="Proteomes" id="UP000444721"/>
    </source>
</evidence>
<evidence type="ECO:0000259" key="4">
    <source>
        <dbReference type="PROSITE" id="PS50004"/>
    </source>
</evidence>
<evidence type="ECO:0000256" key="1">
    <source>
        <dbReference type="ARBA" id="ARBA00022737"/>
    </source>
</evidence>